<comment type="caution">
    <text evidence="1">The sequence shown here is derived from an EMBL/GenBank/DDBJ whole genome shotgun (WGS) entry which is preliminary data.</text>
</comment>
<protein>
    <submittedName>
        <fullName evidence="1">Sulfurtransferase</fullName>
    </submittedName>
</protein>
<organism evidence="1 2">
    <name type="scientific">Alkalihalobacterium chitinilyticum</name>
    <dbReference type="NCBI Taxonomy" id="2980103"/>
    <lineage>
        <taxon>Bacteria</taxon>
        <taxon>Bacillati</taxon>
        <taxon>Bacillota</taxon>
        <taxon>Bacilli</taxon>
        <taxon>Bacillales</taxon>
        <taxon>Bacillaceae</taxon>
        <taxon>Alkalihalobacterium</taxon>
    </lineage>
</organism>
<gene>
    <name evidence="1" type="ORF">N7Z68_09205</name>
</gene>
<dbReference type="EMBL" id="JAOTPO010000005">
    <property type="protein sequence ID" value="MDE5413564.1"/>
    <property type="molecule type" value="Genomic_DNA"/>
</dbReference>
<sequence length="121" mass="14057">MVTITIAFMLLFILVWFYRRVVPVRGVKCTNLQHLKEETKKLDIRDYHIASHDPVTGATNIPFAYIKRYYQPFIGSEVIIISNDVVAKNLCIRFLKQKGVHVTGYYISNSDNKEKKFAELC</sequence>
<proteinExistence type="predicted"/>
<evidence type="ECO:0000313" key="1">
    <source>
        <dbReference type="EMBL" id="MDE5413564.1"/>
    </source>
</evidence>
<keyword evidence="2" id="KW-1185">Reference proteome</keyword>
<dbReference type="Proteomes" id="UP001148125">
    <property type="component" value="Unassembled WGS sequence"/>
</dbReference>
<reference evidence="1" key="1">
    <citation type="submission" date="2024-05" db="EMBL/GenBank/DDBJ databases">
        <title>Alkalihalobacillus sp. strain MEB203 novel alkaliphilic bacterium from Lonar Lake, India.</title>
        <authorList>
            <person name="Joshi A."/>
            <person name="Thite S."/>
            <person name="Mengade P."/>
        </authorList>
    </citation>
    <scope>NUCLEOTIDE SEQUENCE</scope>
    <source>
        <strain evidence="1">MEB 203</strain>
    </source>
</reference>
<dbReference type="RefSeq" id="WP_275118185.1">
    <property type="nucleotide sequence ID" value="NZ_JAOTPO010000005.1"/>
</dbReference>
<evidence type="ECO:0000313" key="2">
    <source>
        <dbReference type="Proteomes" id="UP001148125"/>
    </source>
</evidence>
<accession>A0ABT5VH69</accession>
<name>A0ABT5VH69_9BACI</name>